<dbReference type="InterPro" id="IPR004424">
    <property type="entry name" value="IspE"/>
</dbReference>
<dbReference type="GO" id="GO:0019288">
    <property type="term" value="P:isopentenyl diphosphate biosynthetic process, methylerythritol 4-phosphate pathway"/>
    <property type="evidence" value="ECO:0007669"/>
    <property type="project" value="UniProtKB-UniRule"/>
</dbReference>
<sequence length="311" mass="33831">MPTYTLIAPAKINLLLEIIGDRPDGFHELVMVLQSIDLADIIELKALPGDQIQLNCSHPDVPLDSSNLAHRAATLMQTQFPDRGGVEITIQKHIPIGAGLAGGSADAAAVLVGLDLMWNLGLTQAELQTLGAALGSDIPFCVSGGTALALGRGEHLTPLPDPHQLYAVLAKYRSLSVSTPWAYKTYRQKFGDTYAKTSETQEQRRRSGPSVPLLTAINHQDQEQIPKYLYNDLERVVLLEHPQVLALREKFQQLGCLGTLMSGSGPTVFALMNSREEAQLLKTQLEVAVGDPDLDLWVTQFCCSGIQLQTT</sequence>
<feature type="domain" description="GHMP kinase N-terminal" evidence="10">
    <location>
        <begin position="67"/>
        <end position="145"/>
    </location>
</feature>
<feature type="domain" description="GHMP kinase C-terminal" evidence="11">
    <location>
        <begin position="214"/>
        <end position="285"/>
    </location>
</feature>
<comment type="caution">
    <text evidence="12">The sequence shown here is derived from an EMBL/GenBank/DDBJ whole genome shotgun (WGS) entry which is preliminary data.</text>
</comment>
<dbReference type="AlphaFoldDB" id="A0A2W1K372"/>
<dbReference type="RefSeq" id="WP_110985037.1">
    <property type="nucleotide sequence ID" value="NZ_CAWNWM010000002.1"/>
</dbReference>
<dbReference type="Gene3D" id="3.30.70.890">
    <property type="entry name" value="GHMP kinase, C-terminal domain"/>
    <property type="match status" value="1"/>
</dbReference>
<dbReference type="InterPro" id="IPR020568">
    <property type="entry name" value="Ribosomal_Su5_D2-typ_SF"/>
</dbReference>
<gene>
    <name evidence="12" type="primary">ispE_1</name>
    <name evidence="9" type="synonym">ispE</name>
    <name evidence="12" type="ORF">C1752_01100</name>
</gene>
<evidence type="ECO:0000259" key="10">
    <source>
        <dbReference type="Pfam" id="PF00288"/>
    </source>
</evidence>
<proteinExistence type="inferred from homology"/>
<evidence type="ECO:0000313" key="13">
    <source>
        <dbReference type="Proteomes" id="UP000248857"/>
    </source>
</evidence>
<evidence type="ECO:0000256" key="8">
    <source>
        <dbReference type="ARBA" id="ARBA00032554"/>
    </source>
</evidence>
<evidence type="ECO:0000256" key="7">
    <source>
        <dbReference type="ARBA" id="ARBA00022840"/>
    </source>
</evidence>
<dbReference type="GO" id="GO:0050515">
    <property type="term" value="F:4-(cytidine 5'-diphospho)-2-C-methyl-D-erythritol kinase activity"/>
    <property type="evidence" value="ECO:0007669"/>
    <property type="project" value="UniProtKB-UniRule"/>
</dbReference>
<evidence type="ECO:0000256" key="3">
    <source>
        <dbReference type="ARBA" id="ARBA00017473"/>
    </source>
</evidence>
<evidence type="ECO:0000256" key="9">
    <source>
        <dbReference type="HAMAP-Rule" id="MF_00061"/>
    </source>
</evidence>
<evidence type="ECO:0000256" key="1">
    <source>
        <dbReference type="ARBA" id="ARBA00009684"/>
    </source>
</evidence>
<dbReference type="InterPro" id="IPR013750">
    <property type="entry name" value="GHMP_kinase_C_dom"/>
</dbReference>
<protein>
    <recommendedName>
        <fullName evidence="3 9">4-diphosphocytidyl-2-C-methyl-D-erythritol kinase</fullName>
        <shortName evidence="9">CMK</shortName>
        <ecNumber evidence="2 9">2.7.1.148</ecNumber>
    </recommendedName>
    <alternativeName>
        <fullName evidence="8 9">4-(cytidine-5'-diphospho)-2-C-methyl-D-erythritol kinase</fullName>
    </alternativeName>
</protein>
<dbReference type="OrthoDB" id="9809438at2"/>
<name>A0A2W1K372_9CYAN</name>
<keyword evidence="5 9" id="KW-0547">Nucleotide-binding</keyword>
<keyword evidence="13" id="KW-1185">Reference proteome</keyword>
<evidence type="ECO:0000256" key="4">
    <source>
        <dbReference type="ARBA" id="ARBA00022679"/>
    </source>
</evidence>
<dbReference type="Pfam" id="PF00288">
    <property type="entry name" value="GHMP_kinases_N"/>
    <property type="match status" value="1"/>
</dbReference>
<dbReference type="NCBIfam" id="TIGR00154">
    <property type="entry name" value="ispE"/>
    <property type="match status" value="1"/>
</dbReference>
<feature type="active site" evidence="9">
    <location>
        <position position="137"/>
    </location>
</feature>
<comment type="similarity">
    <text evidence="1 9">Belongs to the GHMP kinase family. IspE subfamily.</text>
</comment>
<comment type="pathway">
    <text evidence="9">Isoprenoid biosynthesis; isopentenyl diphosphate biosynthesis via DXP pathway; isopentenyl diphosphate from 1-deoxy-D-xylulose 5-phosphate: step 3/6.</text>
</comment>
<evidence type="ECO:0000256" key="2">
    <source>
        <dbReference type="ARBA" id="ARBA00012052"/>
    </source>
</evidence>
<comment type="catalytic activity">
    <reaction evidence="9">
        <text>4-CDP-2-C-methyl-D-erythritol + ATP = 4-CDP-2-C-methyl-D-erythritol 2-phosphate + ADP + H(+)</text>
        <dbReference type="Rhea" id="RHEA:18437"/>
        <dbReference type="ChEBI" id="CHEBI:15378"/>
        <dbReference type="ChEBI" id="CHEBI:30616"/>
        <dbReference type="ChEBI" id="CHEBI:57823"/>
        <dbReference type="ChEBI" id="CHEBI:57919"/>
        <dbReference type="ChEBI" id="CHEBI:456216"/>
        <dbReference type="EC" id="2.7.1.148"/>
    </reaction>
</comment>
<evidence type="ECO:0000259" key="11">
    <source>
        <dbReference type="Pfam" id="PF08544"/>
    </source>
</evidence>
<dbReference type="InterPro" id="IPR036554">
    <property type="entry name" value="GHMP_kinase_C_sf"/>
</dbReference>
<dbReference type="UniPathway" id="UPA00056">
    <property type="reaction ID" value="UER00094"/>
</dbReference>
<dbReference type="EMBL" id="PQWO01000002">
    <property type="protein sequence ID" value="PZD74651.1"/>
    <property type="molecule type" value="Genomic_DNA"/>
</dbReference>
<dbReference type="Gene3D" id="3.30.230.10">
    <property type="match status" value="1"/>
</dbReference>
<dbReference type="PIRSF" id="PIRSF010376">
    <property type="entry name" value="IspE"/>
    <property type="match status" value="1"/>
</dbReference>
<evidence type="ECO:0000256" key="5">
    <source>
        <dbReference type="ARBA" id="ARBA00022741"/>
    </source>
</evidence>
<keyword evidence="6 9" id="KW-0418">Kinase</keyword>
<keyword evidence="4 9" id="KW-0808">Transferase</keyword>
<dbReference type="PANTHER" id="PTHR43527">
    <property type="entry name" value="4-DIPHOSPHOCYTIDYL-2-C-METHYL-D-ERYTHRITOL KINASE, CHLOROPLASTIC"/>
    <property type="match status" value="1"/>
</dbReference>
<keyword evidence="7 9" id="KW-0067">ATP-binding</keyword>
<keyword evidence="9" id="KW-0414">Isoprene biosynthesis</keyword>
<dbReference type="GO" id="GO:0016114">
    <property type="term" value="P:terpenoid biosynthetic process"/>
    <property type="evidence" value="ECO:0007669"/>
    <property type="project" value="UniProtKB-UniRule"/>
</dbReference>
<dbReference type="Proteomes" id="UP000248857">
    <property type="component" value="Unassembled WGS sequence"/>
</dbReference>
<dbReference type="SUPFAM" id="SSF55060">
    <property type="entry name" value="GHMP Kinase, C-terminal domain"/>
    <property type="match status" value="1"/>
</dbReference>
<dbReference type="EC" id="2.7.1.148" evidence="2 9"/>
<dbReference type="PANTHER" id="PTHR43527:SF2">
    <property type="entry name" value="4-DIPHOSPHOCYTIDYL-2-C-METHYL-D-ERYTHRITOL KINASE, CHLOROPLASTIC"/>
    <property type="match status" value="1"/>
</dbReference>
<comment type="function">
    <text evidence="9">Catalyzes the phosphorylation of the position 2 hydroxy group of 4-diphosphocytidyl-2C-methyl-D-erythritol.</text>
</comment>
<dbReference type="HAMAP" id="MF_00061">
    <property type="entry name" value="IspE"/>
    <property type="match status" value="1"/>
</dbReference>
<organism evidence="12 13">
    <name type="scientific">Acaryochloris thomasi RCC1774</name>
    <dbReference type="NCBI Taxonomy" id="1764569"/>
    <lineage>
        <taxon>Bacteria</taxon>
        <taxon>Bacillati</taxon>
        <taxon>Cyanobacteriota</taxon>
        <taxon>Cyanophyceae</taxon>
        <taxon>Acaryochloridales</taxon>
        <taxon>Acaryochloridaceae</taxon>
        <taxon>Acaryochloris</taxon>
        <taxon>Acaryochloris thomasi</taxon>
    </lineage>
</organism>
<dbReference type="InterPro" id="IPR014721">
    <property type="entry name" value="Ribsml_uS5_D2-typ_fold_subgr"/>
</dbReference>
<evidence type="ECO:0000256" key="6">
    <source>
        <dbReference type="ARBA" id="ARBA00022777"/>
    </source>
</evidence>
<dbReference type="GO" id="GO:0005524">
    <property type="term" value="F:ATP binding"/>
    <property type="evidence" value="ECO:0007669"/>
    <property type="project" value="UniProtKB-UniRule"/>
</dbReference>
<dbReference type="Pfam" id="PF08544">
    <property type="entry name" value="GHMP_kinases_C"/>
    <property type="match status" value="1"/>
</dbReference>
<accession>A0A2W1K372</accession>
<dbReference type="SUPFAM" id="SSF54211">
    <property type="entry name" value="Ribosomal protein S5 domain 2-like"/>
    <property type="match status" value="1"/>
</dbReference>
<evidence type="ECO:0000313" key="12">
    <source>
        <dbReference type="EMBL" id="PZD74651.1"/>
    </source>
</evidence>
<feature type="active site" evidence="9">
    <location>
        <position position="11"/>
    </location>
</feature>
<dbReference type="InterPro" id="IPR006204">
    <property type="entry name" value="GHMP_kinase_N_dom"/>
</dbReference>
<feature type="binding site" evidence="9">
    <location>
        <begin position="95"/>
        <end position="105"/>
    </location>
    <ligand>
        <name>ATP</name>
        <dbReference type="ChEBI" id="CHEBI:30616"/>
    </ligand>
</feature>
<reference evidence="12 13" key="1">
    <citation type="journal article" date="2018" name="Sci. Rep.">
        <title>A novel species of the marine cyanobacterium Acaryochloris with a unique pigment content and lifestyle.</title>
        <authorList>
            <person name="Partensky F."/>
            <person name="Six C."/>
            <person name="Ratin M."/>
            <person name="Garczarek L."/>
            <person name="Vaulot D."/>
            <person name="Probert I."/>
            <person name="Calteau A."/>
            <person name="Gourvil P."/>
            <person name="Marie D."/>
            <person name="Grebert T."/>
            <person name="Bouchier C."/>
            <person name="Le Panse S."/>
            <person name="Gachenot M."/>
            <person name="Rodriguez F."/>
            <person name="Garrido J.L."/>
        </authorList>
    </citation>
    <scope>NUCLEOTIDE SEQUENCE [LARGE SCALE GENOMIC DNA]</scope>
    <source>
        <strain evidence="12 13">RCC1774</strain>
    </source>
</reference>